<evidence type="ECO:0000259" key="2">
    <source>
        <dbReference type="Pfam" id="PF13439"/>
    </source>
</evidence>
<keyword evidence="4" id="KW-1185">Reference proteome</keyword>
<name>A0A1H4BA54_9BACT</name>
<evidence type="ECO:0000259" key="1">
    <source>
        <dbReference type="Pfam" id="PF00534"/>
    </source>
</evidence>
<dbReference type="AlphaFoldDB" id="A0A1H4BA54"/>
<evidence type="ECO:0000313" key="4">
    <source>
        <dbReference type="Proteomes" id="UP000199409"/>
    </source>
</evidence>
<evidence type="ECO:0000313" key="3">
    <source>
        <dbReference type="EMBL" id="SEA45023.1"/>
    </source>
</evidence>
<protein>
    <submittedName>
        <fullName evidence="3">Glycosyltransferase involved in cell wall bisynthesis</fullName>
    </submittedName>
</protein>
<dbReference type="Pfam" id="PF00534">
    <property type="entry name" value="Glycos_transf_1"/>
    <property type="match status" value="1"/>
</dbReference>
<dbReference type="Gene3D" id="3.40.50.2000">
    <property type="entry name" value="Glycogen Phosphorylase B"/>
    <property type="match status" value="2"/>
</dbReference>
<dbReference type="STRING" id="37625.SAMN05660420_02100"/>
<sequence length="361" mass="40447">MHVVISMVVGGAERLVYDMVRYPEFADNPPIVCCMDSLGDLGQKLQAEGYKVYCKGRKQGFDFEMIAWLRAIIKVEQVEVVHAHQYSPLVYATPAAFLAGRKKVVYTEHGRFYPDRKSWKRTLINPLLALGVDHLVSISAATAEAMATYDNFPRKRIQVIHNGINCTAMNPDFDIVAKKRDLALDDKSHIIGTAARLNSIKNIPMMLRGFKLVLQFHPDCCLVIAGQGEEEEQLKIMAFDLGIAEKVKFIGLRFDLPEIYQMFDVFLLTSFSEGISVTLLESMASRVPSVVTDVGGNGEVTQDGITGYLVTCDNDDHLAQRINELLHNPALAKKMGAAAQKRVNETFSVVNMMNNYMQMYR</sequence>
<dbReference type="OrthoDB" id="9802525at2"/>
<dbReference type="InterPro" id="IPR001296">
    <property type="entry name" value="Glyco_trans_1"/>
</dbReference>
<dbReference type="Pfam" id="PF13439">
    <property type="entry name" value="Glyco_transf_4"/>
    <property type="match status" value="1"/>
</dbReference>
<dbReference type="GO" id="GO:0016757">
    <property type="term" value="F:glycosyltransferase activity"/>
    <property type="evidence" value="ECO:0007669"/>
    <property type="project" value="InterPro"/>
</dbReference>
<organism evidence="3 4">
    <name type="scientific">Desulfuromusa kysingii</name>
    <dbReference type="NCBI Taxonomy" id="37625"/>
    <lineage>
        <taxon>Bacteria</taxon>
        <taxon>Pseudomonadati</taxon>
        <taxon>Thermodesulfobacteriota</taxon>
        <taxon>Desulfuromonadia</taxon>
        <taxon>Desulfuromonadales</taxon>
        <taxon>Geopsychrobacteraceae</taxon>
        <taxon>Desulfuromusa</taxon>
    </lineage>
</organism>
<dbReference type="PANTHER" id="PTHR12526">
    <property type="entry name" value="GLYCOSYLTRANSFERASE"/>
    <property type="match status" value="1"/>
</dbReference>
<accession>A0A1H4BA54</accession>
<dbReference type="InterPro" id="IPR028098">
    <property type="entry name" value="Glyco_trans_4-like_N"/>
</dbReference>
<proteinExistence type="predicted"/>
<reference evidence="3 4" key="1">
    <citation type="submission" date="2016-10" db="EMBL/GenBank/DDBJ databases">
        <authorList>
            <person name="de Groot N.N."/>
        </authorList>
    </citation>
    <scope>NUCLEOTIDE SEQUENCE [LARGE SCALE GENOMIC DNA]</scope>
    <source>
        <strain evidence="3 4">DSM 7343</strain>
    </source>
</reference>
<dbReference type="SUPFAM" id="SSF53756">
    <property type="entry name" value="UDP-Glycosyltransferase/glycogen phosphorylase"/>
    <property type="match status" value="1"/>
</dbReference>
<dbReference type="EMBL" id="FNQN01000006">
    <property type="protein sequence ID" value="SEA45023.1"/>
    <property type="molecule type" value="Genomic_DNA"/>
</dbReference>
<keyword evidence="3" id="KW-0808">Transferase</keyword>
<feature type="domain" description="Glycosyltransferase subfamily 4-like N-terminal" evidence="2">
    <location>
        <begin position="9"/>
        <end position="166"/>
    </location>
</feature>
<feature type="domain" description="Glycosyl transferase family 1" evidence="1">
    <location>
        <begin position="178"/>
        <end position="342"/>
    </location>
</feature>
<dbReference type="Proteomes" id="UP000199409">
    <property type="component" value="Unassembled WGS sequence"/>
</dbReference>
<gene>
    <name evidence="3" type="ORF">SAMN05660420_02100</name>
</gene>